<proteinExistence type="inferred from homology"/>
<evidence type="ECO:0000256" key="9">
    <source>
        <dbReference type="PROSITE-ProRule" id="PRU00779"/>
    </source>
</evidence>
<dbReference type="AlphaFoldDB" id="A0A7L0KD71"/>
<keyword evidence="3" id="KW-0732">Signal</keyword>
<dbReference type="Gene3D" id="2.60.40.1180">
    <property type="entry name" value="Golgi alpha-mannosidase II"/>
    <property type="match status" value="3"/>
</dbReference>
<dbReference type="Pfam" id="PF01055">
    <property type="entry name" value="Glyco_hydro_31_2nd"/>
    <property type="match status" value="1"/>
</dbReference>
<evidence type="ECO:0000256" key="4">
    <source>
        <dbReference type="ARBA" id="ARBA00022801"/>
    </source>
</evidence>
<organism evidence="12 13">
    <name type="scientific">Chauna torquata</name>
    <name type="common">Southern screamer</name>
    <dbReference type="NCBI Taxonomy" id="30388"/>
    <lineage>
        <taxon>Eukaryota</taxon>
        <taxon>Metazoa</taxon>
        <taxon>Chordata</taxon>
        <taxon>Craniata</taxon>
        <taxon>Vertebrata</taxon>
        <taxon>Euteleostomi</taxon>
        <taxon>Archelosauria</taxon>
        <taxon>Archosauria</taxon>
        <taxon>Dinosauria</taxon>
        <taxon>Saurischia</taxon>
        <taxon>Theropoda</taxon>
        <taxon>Coelurosauria</taxon>
        <taxon>Aves</taxon>
        <taxon>Neognathae</taxon>
        <taxon>Galloanserae</taxon>
        <taxon>Anseriformes</taxon>
        <taxon>Anhimidae</taxon>
        <taxon>Chauna</taxon>
    </lineage>
</organism>
<evidence type="ECO:0000256" key="2">
    <source>
        <dbReference type="ARBA" id="ARBA00007806"/>
    </source>
</evidence>
<keyword evidence="13" id="KW-1185">Reference proteome</keyword>
<evidence type="ECO:0000256" key="8">
    <source>
        <dbReference type="ARBA" id="ARBA00023295"/>
    </source>
</evidence>
<dbReference type="GO" id="GO:0005975">
    <property type="term" value="P:carbohydrate metabolic process"/>
    <property type="evidence" value="ECO:0007669"/>
    <property type="project" value="InterPro"/>
</dbReference>
<feature type="non-terminal residue" evidence="12">
    <location>
        <position position="1"/>
    </location>
</feature>
<dbReference type="Pfam" id="PF21365">
    <property type="entry name" value="Glyco_hydro_31_3rd"/>
    <property type="match status" value="1"/>
</dbReference>
<comment type="caution">
    <text evidence="12">The sequence shown here is derived from an EMBL/GenBank/DDBJ whole genome shotgun (WGS) entry which is preliminary data.</text>
</comment>
<keyword evidence="5" id="KW-0472">Membrane</keyword>
<evidence type="ECO:0000259" key="11">
    <source>
        <dbReference type="PROSITE" id="PS51448"/>
    </source>
</evidence>
<name>A0A7L0KD71_CHATO</name>
<dbReference type="InterPro" id="IPR011013">
    <property type="entry name" value="Gal_mutarotase_sf_dom"/>
</dbReference>
<dbReference type="FunFam" id="2.60.40.1180:FF:000001">
    <property type="entry name" value="Maltase-glucoamylase, intestinal"/>
    <property type="match status" value="1"/>
</dbReference>
<comment type="caution">
    <text evidence="9">Lacks conserved residue(s) required for the propagation of feature annotation.</text>
</comment>
<dbReference type="Gene3D" id="4.10.110.10">
    <property type="entry name" value="Spasmolytic Protein, domain 1"/>
    <property type="match status" value="1"/>
</dbReference>
<dbReference type="PROSITE" id="PS00129">
    <property type="entry name" value="GLYCOSYL_HYDROL_F31_1"/>
    <property type="match status" value="1"/>
</dbReference>
<dbReference type="EMBL" id="VXAL01016301">
    <property type="protein sequence ID" value="NXK54571.1"/>
    <property type="molecule type" value="Genomic_DNA"/>
</dbReference>
<sequence length="888" mass="101187">PQNVLQLNVTNSNYTDPNDLKFEEIKILGLRQELTTVTVSQGNAMQTVSPNITYNPTDKVALIEGLQLELGKSYSVNWTLATSVNEKYDCYPGLEASKEKCEQLGCIWAEDTSDLSIPYCYYGSSDNGYSASDVKHTSSGLTANLTFSSSTSRVYEKSTSPISTLRLEAIYHSNDMLQFKIYDYANKRYEVPVPLNLPSTPTSTAEHRLYEVTLQTKPFGIQVRRRSTGTVIWDSQLPTFTFSDMFIQISTRLASQYVYGFGETEHTTYHRDMNWHTWGMFSRDQPPGYKLNSYGFQPFYMGLEEDGNAHGVLLLNSNLMDVTFQPTPALTYRTIGGILDFYVVLGPTPEQVVQEYTALVGRPVMPPYWALGFQLCRYGYENDTEIAQLVEDMKAARIPYDVQYTDIDYMERQLDFTLSPQFAGLPALINKIRDEGMRFILILDPAISGNETNYPAFTRGVQKDVFIKWPDTNDIIYGKVWPDFPNVVVNNTLDWDTQVELYRAYAAFPDFFRNSTVEWWATEIMEVYNNPQDASKSLKFDGIWIDMNEPSSFVHGAVGGCRNNELNYPPYMPYLGWRSDGLAYKTLCMEGQQHLPDGTAVRHYDVHNLYGWSQTKPTLDVLQSVTKERGIVVTRSTYPGSGKWSGHWLGDNTAAWDQLAKSIIGMMEFSLFGISYTGADICGFFSDSEYELCARWMQLGAFYPYSRNHNGIGYKRQDPVAWNSTFEEISRNVLNIRYSLLPYLYTLMYEANAHGSTVVRPLLHEFVEDKTTWEIYKQFLWGPALLVSPVLEQGAVEVNAYLPSARWYDYHTDEYIGFRGQFRNLSSPLEHINLHIRGGYILAQQSPANTTAYSRKNPLALLVALNDSQLAEGRLYWDDGVSIGKYED</sequence>
<dbReference type="InterPro" id="IPR000519">
    <property type="entry name" value="P_trefoil_dom"/>
</dbReference>
<evidence type="ECO:0000313" key="12">
    <source>
        <dbReference type="EMBL" id="NXK54571.1"/>
    </source>
</evidence>
<dbReference type="CDD" id="cd00111">
    <property type="entry name" value="Trefoil"/>
    <property type="match status" value="1"/>
</dbReference>
<protein>
    <submittedName>
        <fullName evidence="12">MGA protein</fullName>
    </submittedName>
</protein>
<dbReference type="CDD" id="cd14752">
    <property type="entry name" value="GH31_N"/>
    <property type="match status" value="1"/>
</dbReference>
<evidence type="ECO:0000256" key="10">
    <source>
        <dbReference type="RuleBase" id="RU361185"/>
    </source>
</evidence>
<dbReference type="SUPFAM" id="SSF51445">
    <property type="entry name" value="(Trans)glycosidases"/>
    <property type="match status" value="1"/>
</dbReference>
<evidence type="ECO:0000256" key="5">
    <source>
        <dbReference type="ARBA" id="ARBA00023136"/>
    </source>
</evidence>
<dbReference type="InterPro" id="IPR013780">
    <property type="entry name" value="Glyco_hydro_b"/>
</dbReference>
<dbReference type="GO" id="GO:0016020">
    <property type="term" value="C:membrane"/>
    <property type="evidence" value="ECO:0007669"/>
    <property type="project" value="UniProtKB-SubCell"/>
</dbReference>
<comment type="similarity">
    <text evidence="2 10">Belongs to the glycosyl hydrolase 31 family.</text>
</comment>
<dbReference type="InterPro" id="IPR030459">
    <property type="entry name" value="Glyco_hydro_31_CS"/>
</dbReference>
<dbReference type="GO" id="GO:0004558">
    <property type="term" value="F:alpha-1,4-glucosidase activity"/>
    <property type="evidence" value="ECO:0007669"/>
    <property type="project" value="TreeGrafter"/>
</dbReference>
<evidence type="ECO:0000256" key="6">
    <source>
        <dbReference type="ARBA" id="ARBA00023157"/>
    </source>
</evidence>
<keyword evidence="7" id="KW-0325">Glycoprotein</keyword>
<dbReference type="Pfam" id="PF00088">
    <property type="entry name" value="Trefoil"/>
    <property type="match status" value="1"/>
</dbReference>
<evidence type="ECO:0000256" key="3">
    <source>
        <dbReference type="ARBA" id="ARBA00022729"/>
    </source>
</evidence>
<dbReference type="SUPFAM" id="SSF51011">
    <property type="entry name" value="Glycosyl hydrolase domain"/>
    <property type="match status" value="1"/>
</dbReference>
<dbReference type="PROSITE" id="PS00707">
    <property type="entry name" value="GLYCOSYL_HYDROL_F31_2"/>
    <property type="match status" value="1"/>
</dbReference>
<dbReference type="Gene3D" id="3.20.20.80">
    <property type="entry name" value="Glycosidases"/>
    <property type="match status" value="1"/>
</dbReference>
<accession>A0A7L0KD71</accession>
<dbReference type="PROSITE" id="PS51448">
    <property type="entry name" value="P_TREFOIL_2"/>
    <property type="match status" value="1"/>
</dbReference>
<dbReference type="GO" id="GO:0030246">
    <property type="term" value="F:carbohydrate binding"/>
    <property type="evidence" value="ECO:0007669"/>
    <property type="project" value="InterPro"/>
</dbReference>
<dbReference type="Gene3D" id="2.60.40.1760">
    <property type="entry name" value="glycosyl hydrolase (family 31)"/>
    <property type="match status" value="1"/>
</dbReference>
<evidence type="ECO:0000256" key="1">
    <source>
        <dbReference type="ARBA" id="ARBA00004370"/>
    </source>
</evidence>
<dbReference type="InterPro" id="IPR030458">
    <property type="entry name" value="Glyco_hydro_31_AS"/>
</dbReference>
<keyword evidence="8 10" id="KW-0326">Glycosidase</keyword>
<evidence type="ECO:0000256" key="7">
    <source>
        <dbReference type="ARBA" id="ARBA00023180"/>
    </source>
</evidence>
<dbReference type="InterPro" id="IPR000322">
    <property type="entry name" value="Glyco_hydro_31_TIM"/>
</dbReference>
<keyword evidence="6" id="KW-1015">Disulfide bond</keyword>
<dbReference type="PANTHER" id="PTHR22762">
    <property type="entry name" value="ALPHA-GLUCOSIDASE"/>
    <property type="match status" value="1"/>
</dbReference>
<reference evidence="12 13" key="1">
    <citation type="submission" date="2019-09" db="EMBL/GenBank/DDBJ databases">
        <title>Bird 10,000 Genomes (B10K) Project - Family phase.</title>
        <authorList>
            <person name="Zhang G."/>
        </authorList>
    </citation>
    <scope>NUCLEOTIDE SEQUENCE [LARGE SCALE GENOMIC DNA]</scope>
    <source>
        <strain evidence="12">B10K-DU-011-36</strain>
        <tissue evidence="12">Muscle</tissue>
    </source>
</reference>
<dbReference type="SMART" id="SM00018">
    <property type="entry name" value="PD"/>
    <property type="match status" value="1"/>
</dbReference>
<dbReference type="FunFam" id="3.20.20.80:FF:000016">
    <property type="entry name" value="Maltase-glucoamylase, intestinal"/>
    <property type="match status" value="1"/>
</dbReference>
<dbReference type="SUPFAM" id="SSF57492">
    <property type="entry name" value="Trefoil"/>
    <property type="match status" value="1"/>
</dbReference>
<feature type="domain" description="P-type" evidence="11">
    <location>
        <begin position="78"/>
        <end position="124"/>
    </location>
</feature>
<dbReference type="FunFam" id="2.60.40.1760:FF:000001">
    <property type="entry name" value="Maltase-glucoamylase, intestinal"/>
    <property type="match status" value="1"/>
</dbReference>
<feature type="non-terminal residue" evidence="12">
    <location>
        <position position="888"/>
    </location>
</feature>
<dbReference type="InterPro" id="IPR048395">
    <property type="entry name" value="Glyco_hydro_31_C"/>
</dbReference>
<dbReference type="InterPro" id="IPR044913">
    <property type="entry name" value="P_trefoil_dom_sf"/>
</dbReference>
<gene>
    <name evidence="12" type="primary">Mgam_1</name>
    <name evidence="12" type="ORF">CHATOR_R02047</name>
</gene>
<dbReference type="PANTHER" id="PTHR22762:SF133">
    <property type="entry name" value="P-TYPE DOMAIN-CONTAINING PROTEIN"/>
    <property type="match status" value="1"/>
</dbReference>
<dbReference type="InterPro" id="IPR017853">
    <property type="entry name" value="GH"/>
</dbReference>
<dbReference type="CDD" id="cd06602">
    <property type="entry name" value="GH31_MGAM_SI_GAA"/>
    <property type="match status" value="1"/>
</dbReference>
<evidence type="ECO:0000313" key="13">
    <source>
        <dbReference type="Proteomes" id="UP000537522"/>
    </source>
</evidence>
<keyword evidence="4 10" id="KW-0378">Hydrolase</keyword>
<dbReference type="SUPFAM" id="SSF74650">
    <property type="entry name" value="Galactose mutarotase-like"/>
    <property type="match status" value="1"/>
</dbReference>
<dbReference type="Proteomes" id="UP000537522">
    <property type="component" value="Unassembled WGS sequence"/>
</dbReference>
<comment type="subcellular location">
    <subcellularLocation>
        <location evidence="1">Membrane</location>
    </subcellularLocation>
</comment>